<dbReference type="PROSITE" id="PS50283">
    <property type="entry name" value="NA_SOLUT_SYMP_3"/>
    <property type="match status" value="1"/>
</dbReference>
<comment type="similarity">
    <text evidence="2 11">Belongs to the sodium:solute symporter (SSF) (TC 2.A.21) family.</text>
</comment>
<evidence type="ECO:0000256" key="10">
    <source>
        <dbReference type="ARBA" id="ARBA00023201"/>
    </source>
</evidence>
<evidence type="ECO:0000256" key="7">
    <source>
        <dbReference type="ARBA" id="ARBA00023053"/>
    </source>
</evidence>
<keyword evidence="10" id="KW-0739">Sodium transport</keyword>
<feature type="transmembrane region" description="Helical" evidence="12">
    <location>
        <begin position="267"/>
        <end position="288"/>
    </location>
</feature>
<gene>
    <name evidence="13" type="ORF">HNY73_000815</name>
</gene>
<dbReference type="InterPro" id="IPR051163">
    <property type="entry name" value="Sodium:Solute_Symporter_SSF"/>
</dbReference>
<evidence type="ECO:0000256" key="9">
    <source>
        <dbReference type="ARBA" id="ARBA00023136"/>
    </source>
</evidence>
<dbReference type="InterPro" id="IPR038377">
    <property type="entry name" value="Na/Glc_symporter_sf"/>
</dbReference>
<dbReference type="PANTHER" id="PTHR42985">
    <property type="entry name" value="SODIUM-COUPLED MONOCARBOXYLATE TRANSPORTER"/>
    <property type="match status" value="1"/>
</dbReference>
<accession>A0A8T0G5D1</accession>
<evidence type="ECO:0000256" key="12">
    <source>
        <dbReference type="SAM" id="Phobius"/>
    </source>
</evidence>
<dbReference type="AlphaFoldDB" id="A0A8T0G5D1"/>
<dbReference type="GO" id="GO:0015293">
    <property type="term" value="F:symporter activity"/>
    <property type="evidence" value="ECO:0007669"/>
    <property type="project" value="TreeGrafter"/>
</dbReference>
<feature type="transmembrane region" description="Helical" evidence="12">
    <location>
        <begin position="12"/>
        <end position="33"/>
    </location>
</feature>
<feature type="transmembrane region" description="Helical" evidence="12">
    <location>
        <begin position="439"/>
        <end position="457"/>
    </location>
</feature>
<evidence type="ECO:0000256" key="6">
    <source>
        <dbReference type="ARBA" id="ARBA00022989"/>
    </source>
</evidence>
<keyword evidence="6 12" id="KW-1133">Transmembrane helix</keyword>
<keyword evidence="4" id="KW-1003">Cell membrane</keyword>
<protein>
    <submittedName>
        <fullName evidence="13">Sodium-coupled monocarboxylate transporter 2 like protein</fullName>
    </submittedName>
</protein>
<feature type="transmembrane region" description="Helical" evidence="12">
    <location>
        <begin position="88"/>
        <end position="107"/>
    </location>
</feature>
<feature type="transmembrane region" description="Helical" evidence="12">
    <location>
        <begin position="153"/>
        <end position="172"/>
    </location>
</feature>
<evidence type="ECO:0000256" key="5">
    <source>
        <dbReference type="ARBA" id="ARBA00022692"/>
    </source>
</evidence>
<dbReference type="Gene3D" id="1.20.1730.10">
    <property type="entry name" value="Sodium/glucose cotransporter"/>
    <property type="match status" value="2"/>
</dbReference>
<evidence type="ECO:0000256" key="2">
    <source>
        <dbReference type="ARBA" id="ARBA00006434"/>
    </source>
</evidence>
<keyword evidence="5 12" id="KW-0812">Transmembrane</keyword>
<keyword evidence="7" id="KW-0915">Sodium</keyword>
<reference evidence="13" key="2">
    <citation type="submission" date="2020-06" db="EMBL/GenBank/DDBJ databases">
        <authorList>
            <person name="Sheffer M."/>
        </authorList>
    </citation>
    <scope>NUCLEOTIDE SEQUENCE</scope>
</reference>
<dbReference type="EMBL" id="JABXBU010000001">
    <property type="protein sequence ID" value="KAF8796443.1"/>
    <property type="molecule type" value="Genomic_DNA"/>
</dbReference>
<dbReference type="InterPro" id="IPR001734">
    <property type="entry name" value="Na/solute_symporter"/>
</dbReference>
<evidence type="ECO:0000256" key="3">
    <source>
        <dbReference type="ARBA" id="ARBA00022448"/>
    </source>
</evidence>
<reference evidence="13" key="1">
    <citation type="journal article" date="2020" name="bioRxiv">
        <title>Chromosome-level reference genome of the European wasp spider Argiope bruennichi: a resource for studies on range expansion and evolutionary adaptation.</title>
        <authorList>
            <person name="Sheffer M.M."/>
            <person name="Hoppe A."/>
            <person name="Krehenwinkel H."/>
            <person name="Uhl G."/>
            <person name="Kuss A.W."/>
            <person name="Jensen L."/>
            <person name="Jensen C."/>
            <person name="Gillespie R.G."/>
            <person name="Hoff K.J."/>
            <person name="Prost S."/>
        </authorList>
    </citation>
    <scope>NUCLEOTIDE SEQUENCE</scope>
</reference>
<dbReference type="PANTHER" id="PTHR42985:SF40">
    <property type="entry name" value="LD47995P-RELATED"/>
    <property type="match status" value="1"/>
</dbReference>
<keyword evidence="9 12" id="KW-0472">Membrane</keyword>
<comment type="caution">
    <text evidence="13">The sequence shown here is derived from an EMBL/GenBank/DDBJ whole genome shotgun (WGS) entry which is preliminary data.</text>
</comment>
<sequence>MREYFMAGKNMSMLPVIMSATATMISPLTTIGIPAEIYKYGIQLWSMSFGVAVGMILAAYVFVPVYYQSGVCTVYEYLEMRFDKTTRYAISTMFAIQMILWNSSVLYSPVLAINAVTDLPLEISILVFGAICSIYCAIGGLKAVLWTDVFQTFLMFVTAFMLLTAGIIYGGGWDNILDRSKEGGRLNILKALLSSAPLVFLLCMFSCLHGIALYAVYFMCDPIMNKKETGLTKYDQIVPYFLISKFHSIPGLTGLSLAGIFSASLTTVSSVLNSLATITIIDFVHPIFQSLRRNENKSLLLAKGLSLAYGAICICVAFALTKAKSISQVGFLCNNTFEGPTLAIFTIGVPGQKSFCQSIVFGLLVGLSITLWIGFSSLFSGYIEKPLPLSTSMCAATFNLTHEYALLGISNLPSPNTTISSESEIFILNKISYFWVKPIGFVITLCSTCIAIFISGLKTEVVLSDLKYLSPVARFWTKDKTIDQHMENENNFKLQSLPSSERHRTSL</sequence>
<organism evidence="13 14">
    <name type="scientific">Argiope bruennichi</name>
    <name type="common">Wasp spider</name>
    <name type="synonym">Aranea bruennichi</name>
    <dbReference type="NCBI Taxonomy" id="94029"/>
    <lineage>
        <taxon>Eukaryota</taxon>
        <taxon>Metazoa</taxon>
        <taxon>Ecdysozoa</taxon>
        <taxon>Arthropoda</taxon>
        <taxon>Chelicerata</taxon>
        <taxon>Arachnida</taxon>
        <taxon>Araneae</taxon>
        <taxon>Araneomorphae</taxon>
        <taxon>Entelegynae</taxon>
        <taxon>Araneoidea</taxon>
        <taxon>Araneidae</taxon>
        <taxon>Argiope</taxon>
    </lineage>
</organism>
<keyword evidence="8" id="KW-0406">Ion transport</keyword>
<keyword evidence="14" id="KW-1185">Reference proteome</keyword>
<evidence type="ECO:0000313" key="14">
    <source>
        <dbReference type="Proteomes" id="UP000807504"/>
    </source>
</evidence>
<evidence type="ECO:0000256" key="11">
    <source>
        <dbReference type="RuleBase" id="RU362091"/>
    </source>
</evidence>
<proteinExistence type="inferred from homology"/>
<feature type="transmembrane region" description="Helical" evidence="12">
    <location>
        <begin position="326"/>
        <end position="347"/>
    </location>
</feature>
<feature type="transmembrane region" description="Helical" evidence="12">
    <location>
        <begin position="359"/>
        <end position="383"/>
    </location>
</feature>
<feature type="transmembrane region" description="Helical" evidence="12">
    <location>
        <begin position="300"/>
        <end position="320"/>
    </location>
</feature>
<keyword evidence="3" id="KW-0813">Transport</keyword>
<dbReference type="Pfam" id="PF00474">
    <property type="entry name" value="SSF"/>
    <property type="match status" value="2"/>
</dbReference>
<dbReference type="GO" id="GO:0005886">
    <property type="term" value="C:plasma membrane"/>
    <property type="evidence" value="ECO:0007669"/>
    <property type="project" value="UniProtKB-SubCell"/>
</dbReference>
<feature type="transmembrane region" description="Helical" evidence="12">
    <location>
        <begin position="119"/>
        <end position="141"/>
    </location>
</feature>
<feature type="transmembrane region" description="Helical" evidence="12">
    <location>
        <begin position="192"/>
        <end position="216"/>
    </location>
</feature>
<evidence type="ECO:0000313" key="13">
    <source>
        <dbReference type="EMBL" id="KAF8796443.1"/>
    </source>
</evidence>
<name>A0A8T0G5D1_ARGBR</name>
<dbReference type="GO" id="GO:0006814">
    <property type="term" value="P:sodium ion transport"/>
    <property type="evidence" value="ECO:0007669"/>
    <property type="project" value="UniProtKB-KW"/>
</dbReference>
<evidence type="ECO:0000256" key="8">
    <source>
        <dbReference type="ARBA" id="ARBA00023065"/>
    </source>
</evidence>
<evidence type="ECO:0000256" key="1">
    <source>
        <dbReference type="ARBA" id="ARBA00004651"/>
    </source>
</evidence>
<feature type="transmembrane region" description="Helical" evidence="12">
    <location>
        <begin position="45"/>
        <end position="67"/>
    </location>
</feature>
<comment type="subcellular location">
    <subcellularLocation>
        <location evidence="1">Cell membrane</location>
        <topology evidence="1">Multi-pass membrane protein</topology>
    </subcellularLocation>
</comment>
<dbReference type="Proteomes" id="UP000807504">
    <property type="component" value="Unassembled WGS sequence"/>
</dbReference>
<feature type="transmembrane region" description="Helical" evidence="12">
    <location>
        <begin position="237"/>
        <end position="261"/>
    </location>
</feature>
<evidence type="ECO:0000256" key="4">
    <source>
        <dbReference type="ARBA" id="ARBA00022475"/>
    </source>
</evidence>